<feature type="domain" description="SLH" evidence="3">
    <location>
        <begin position="2099"/>
        <end position="2158"/>
    </location>
</feature>
<dbReference type="InterPro" id="IPR051923">
    <property type="entry name" value="Glycosyl_Hydrolase_39"/>
</dbReference>
<keyword evidence="5" id="KW-1185">Reference proteome</keyword>
<feature type="domain" description="SLH" evidence="3">
    <location>
        <begin position="2159"/>
        <end position="2222"/>
    </location>
</feature>
<reference evidence="4" key="1">
    <citation type="journal article" date="2014" name="Int. J. Syst. Evol. Microbiol.">
        <title>Complete genome sequence of Corynebacterium casei LMG S-19264T (=DSM 44701T), isolated from a smear-ripened cheese.</title>
        <authorList>
            <consortium name="US DOE Joint Genome Institute (JGI-PGF)"/>
            <person name="Walter F."/>
            <person name="Albersmeier A."/>
            <person name="Kalinowski J."/>
            <person name="Ruckert C."/>
        </authorList>
    </citation>
    <scope>NUCLEOTIDE SEQUENCE</scope>
    <source>
        <strain evidence="4">CGMCC 1.16134</strain>
    </source>
</reference>
<dbReference type="PROSITE" id="PS51272">
    <property type="entry name" value="SLH"/>
    <property type="match status" value="3"/>
</dbReference>
<gene>
    <name evidence="4" type="ORF">GCM10010912_45090</name>
</gene>
<keyword evidence="1" id="KW-0732">Signal</keyword>
<dbReference type="GO" id="GO:0030246">
    <property type="term" value="F:carbohydrate binding"/>
    <property type="evidence" value="ECO:0007669"/>
    <property type="project" value="InterPro"/>
</dbReference>
<dbReference type="SUPFAM" id="SSF49899">
    <property type="entry name" value="Concanavalin A-like lectins/glucanases"/>
    <property type="match status" value="1"/>
</dbReference>
<dbReference type="Pfam" id="PF10633">
    <property type="entry name" value="NPCBM_assoc"/>
    <property type="match status" value="1"/>
</dbReference>
<dbReference type="SMART" id="SM00060">
    <property type="entry name" value="FN3"/>
    <property type="match status" value="2"/>
</dbReference>
<dbReference type="InterPro" id="IPR001119">
    <property type="entry name" value="SLH_dom"/>
</dbReference>
<feature type="domain" description="Fibronectin type-III" evidence="2">
    <location>
        <begin position="1653"/>
        <end position="1759"/>
    </location>
</feature>
<dbReference type="Gene3D" id="3.20.20.80">
    <property type="entry name" value="Glycosidases"/>
    <property type="match status" value="1"/>
</dbReference>
<dbReference type="Pfam" id="PF00395">
    <property type="entry name" value="SLH"/>
    <property type="match status" value="3"/>
</dbReference>
<organism evidence="4 5">
    <name type="scientific">Paenibacillus albidus</name>
    <dbReference type="NCBI Taxonomy" id="2041023"/>
    <lineage>
        <taxon>Bacteria</taxon>
        <taxon>Bacillati</taxon>
        <taxon>Bacillota</taxon>
        <taxon>Bacilli</taxon>
        <taxon>Bacillales</taxon>
        <taxon>Paenibacillaceae</taxon>
        <taxon>Paenibacillus</taxon>
    </lineage>
</organism>
<dbReference type="Pfam" id="PF00041">
    <property type="entry name" value="fn3"/>
    <property type="match status" value="2"/>
</dbReference>
<evidence type="ECO:0000259" key="3">
    <source>
        <dbReference type="PROSITE" id="PS51272"/>
    </source>
</evidence>
<dbReference type="InterPro" id="IPR036116">
    <property type="entry name" value="FN3_sf"/>
</dbReference>
<evidence type="ECO:0000256" key="1">
    <source>
        <dbReference type="SAM" id="SignalP"/>
    </source>
</evidence>
<dbReference type="PROSITE" id="PS50853">
    <property type="entry name" value="FN3"/>
    <property type="match status" value="2"/>
</dbReference>
<dbReference type="SUPFAM" id="SSF51445">
    <property type="entry name" value="(Trans)glycosidases"/>
    <property type="match status" value="1"/>
</dbReference>
<feature type="domain" description="Fibronectin type-III" evidence="2">
    <location>
        <begin position="1768"/>
        <end position="1855"/>
    </location>
</feature>
<dbReference type="GO" id="GO:0016052">
    <property type="term" value="P:carbohydrate catabolic process"/>
    <property type="evidence" value="ECO:0007669"/>
    <property type="project" value="InterPro"/>
</dbReference>
<dbReference type="CDD" id="cd00063">
    <property type="entry name" value="FN3"/>
    <property type="match status" value="2"/>
</dbReference>
<accession>A0A917FQL8</accession>
<feature type="domain" description="SLH" evidence="3">
    <location>
        <begin position="2229"/>
        <end position="2290"/>
    </location>
</feature>
<proteinExistence type="predicted"/>
<sequence length="2290" mass="248963">MSHSFKRLSVILLAVLLLPWFPVHAGAAQPSPLFEDGFAGGLDNWDLFGSNAWSIDGAGTEAQLKGTTSLTSPQRAVVKASKLPYSSTDYNVEFTAQGDRFRVIFRYSSGTAYYFLEFKSTKSVEMWKYPNSSATKQVGTPVDIGAAIPGFSLSSWHKYRLEAKGSTFGLYVDGTLVTTFTDSTLSAGGVGFSLKSLNGSTTANLKVEQVLVSPIGAQAAFSIVHTSVAEIPYNSDIPVSFLIEGADSTLNASIHYAYGDAAPDQIIQAAGSGTGPYLGTIAGTNQTSKIRYYLTAQDEEGRIVRYPELGEISVPVGEIVPYINDFERETLNVVPVGWKVGGNTKVIQLPDGNKVFNLNGSGSAKLNLPMYLNADNFTVKFKVRYERTSEAAQNTWRFRYRSVDGANNNAVEWATHNSKYFLMRKTTLGGNYYIANYVKSLLDEWHDYELRVSGITHTLFIDGVEIASGDDSDPLALKKGYFQWNVVGGINLMIDDLVIEPIQAPPVIDLQPSGNYAGIYSLEESPGFKLALEAGAEAHDFQIDYTVRRADRDQAVVASGTKTYQMEKYAKNTDTVLFVPRLNTIGTYEVAADFRIDGVAQPAKSKKMRLAVINVAAPVSQPDLDNESKFGLNTHYALNWNDDIIDGARKMGARHHRSFITWDSVDKNVKDASGNTVYDYSGTDPLLNKLYSYGFNQITALGIDKNAFYQEGTINTTSGLKAMGDFVANTVSRYKNQIRQWEMPNEPEIFSKPYVPSEFVQLQKVAYLNMKKADQNAMLLAGDHTSSVLSVLPKELELGSFDYADAYSYHPYVYNAMPDGNLQNIMNGVKDLVNAYGGWKDYYLTEGGWPTATAGYPSVSEETQRDYIVRAFLNYMITDQIKAYEYYNYKNDGTDDRYYDIFWGLTDNDGRPKLAYTAANQLMTTLDKSRYIGTWDTGNPDIAVHVFLNDGVPVVTAWKKVDHKDNPAVKPPVSTITLPFRSEGVSIKDINGTAVPVTPAGGGDLQLAVSGSPVYITGASSEFVYQSAVKLLQGKRQEASTKLGKVQTAGNAALIQADLTELSRIESQLETALTGDSQAADVEQGIKDIYALMAQMAGQIKSGSLEQTPAYVALETLYNMAESASVALTFALDGTGANSLDYADSVQAVTAAFNAKKGDYSVMPVATSAVLRLNRYGRLAAAAYTRGSYADSYAYNLLAREFASAAAEISDSEPAKFIGVLANAVPTQANGEAGYANGITLSLVNNTDVPQQVSVKLHVPEGWESSQNVQLPEAVIIPAGSSLDLPYSILVPENTLKGRYDIAFEILYNGAAFDTKTVQLTVEDGLDVKLIPVKKTIEELDVLSVQLTGTSSFSKTGKVSVKGPDGVLLEPLTTDTFSGLQKGGSIRLDFRWTYHDPLPFNEYTIDMQIVETDKNKLIYHDPFLPLEFNLVQQAHGLTIDGDLSDWEDAFPFHLRSKSQHASGYRDPGNLEAVAYAKWNAEGMYVAVSVKDDIHKQSENPANMWKNDSVQVSLDPLNNRESPYGPDDTEWGFALANDGRRHVNIFNSTLPNPNGDVSGLTPFEAVRDEAAHRTIYEFQLPASYIKDLKPELEGKIGLNIAVNDADLQNGRDDFVQWTQGTADSKNTSLYHSFIFIDYSPAEPPADSESPTWPENAAVTASNVTTDSVALSWTEAQDNTAVTGYRIVWGDTESLSTYGSVTSAVYGTVTDSVYTAATAAIITGLTADTPYTFLVYARDAAGNWSVKGLEVGMRTASMPPAADVNAPVWSDASLSVSDKRTTALTLNWLAAVDDTGVTQYRILLDGRELAEVTGSVYEYEAAGLTPDTSYTFKVEAGDASGNWSIDGPAVTVRTNAESGASQGTTVTVVQPEPQPEKVVNGVRVHGKESVEERADGTGLLKLAVSSKALDQAVEMIKGQVKPVIIIQADSASSELKAELPAGSLITAARTAPDAVILVKTLSSSYSLPLSILPLEALAESLGAQVQDMKIVITIENANAKEQRKLADKALESGIRLLGMPVGFSVWAEANGRTQEIHDFGSTYVSRTIQIEQSVDAKHATALLYNTATSELSFVPATFKAEDDSTEVTIMRNGNSIYTVAESDKTFADLSRHWAREDIELMASKLIVKGEEENSFAPERSITRAEYAALLVRAFSLTEISDYVNFRDISAGEWYAGAVGAAVKAGLAEGFEDGTFKPDESITREQIAVMMVRAMAAAGVKPDNGNTQDSLLTKFADMDSISSWSRSSVSLLADESIIQGMTESAFEPAAHASRAQAVVILKRMLLHIGFINE</sequence>
<evidence type="ECO:0000313" key="5">
    <source>
        <dbReference type="Proteomes" id="UP000637643"/>
    </source>
</evidence>
<dbReference type="RefSeq" id="WP_189028897.1">
    <property type="nucleotide sequence ID" value="NZ_BMKR01000022.1"/>
</dbReference>
<feature type="signal peptide" evidence="1">
    <location>
        <begin position="1"/>
        <end position="25"/>
    </location>
</feature>
<dbReference type="GO" id="GO:0004553">
    <property type="term" value="F:hydrolase activity, hydrolyzing O-glycosyl compounds"/>
    <property type="evidence" value="ECO:0007669"/>
    <property type="project" value="InterPro"/>
</dbReference>
<evidence type="ECO:0000313" key="4">
    <source>
        <dbReference type="EMBL" id="GGF95141.1"/>
    </source>
</evidence>
<dbReference type="SUPFAM" id="SSF49344">
    <property type="entry name" value="CBD9-like"/>
    <property type="match status" value="1"/>
</dbReference>
<dbReference type="InterPro" id="IPR013783">
    <property type="entry name" value="Ig-like_fold"/>
</dbReference>
<dbReference type="Gene3D" id="2.60.40.10">
    <property type="entry name" value="Immunoglobulins"/>
    <property type="match status" value="2"/>
</dbReference>
<dbReference type="Gene3D" id="2.60.40.1190">
    <property type="match status" value="1"/>
</dbReference>
<reference evidence="4" key="2">
    <citation type="submission" date="2020-09" db="EMBL/GenBank/DDBJ databases">
        <authorList>
            <person name="Sun Q."/>
            <person name="Zhou Y."/>
        </authorList>
    </citation>
    <scope>NUCLEOTIDE SEQUENCE</scope>
    <source>
        <strain evidence="4">CGMCC 1.16134</strain>
    </source>
</reference>
<dbReference type="Gene3D" id="2.60.120.560">
    <property type="entry name" value="Exo-inulinase, domain 1"/>
    <property type="match status" value="2"/>
</dbReference>
<protein>
    <submittedName>
        <fullName evidence="4">Uncharacterized protein</fullName>
    </submittedName>
</protein>
<dbReference type="InterPro" id="IPR017853">
    <property type="entry name" value="GH"/>
</dbReference>
<dbReference type="PANTHER" id="PTHR12631:SF10">
    <property type="entry name" value="BETA-XYLOSIDASE-LIKE PROTEIN-RELATED"/>
    <property type="match status" value="1"/>
</dbReference>
<name>A0A917FQL8_9BACL</name>
<dbReference type="EMBL" id="BMKR01000022">
    <property type="protein sequence ID" value="GGF95141.1"/>
    <property type="molecule type" value="Genomic_DNA"/>
</dbReference>
<evidence type="ECO:0000259" key="2">
    <source>
        <dbReference type="PROSITE" id="PS50853"/>
    </source>
</evidence>
<dbReference type="InterPro" id="IPR003961">
    <property type="entry name" value="FN3_dom"/>
</dbReference>
<dbReference type="PANTHER" id="PTHR12631">
    <property type="entry name" value="ALPHA-L-IDURONIDASE"/>
    <property type="match status" value="1"/>
</dbReference>
<dbReference type="SUPFAM" id="SSF49265">
    <property type="entry name" value="Fibronectin type III"/>
    <property type="match status" value="1"/>
</dbReference>
<feature type="chain" id="PRO_5039017632" evidence="1">
    <location>
        <begin position="26"/>
        <end position="2290"/>
    </location>
</feature>
<dbReference type="Proteomes" id="UP000637643">
    <property type="component" value="Unassembled WGS sequence"/>
</dbReference>
<dbReference type="InterPro" id="IPR013320">
    <property type="entry name" value="ConA-like_dom_sf"/>
</dbReference>
<dbReference type="InterPro" id="IPR018905">
    <property type="entry name" value="A-galactase_NEW3"/>
</dbReference>
<dbReference type="InterPro" id="IPR010502">
    <property type="entry name" value="Carb-bd_dom_fam9"/>
</dbReference>
<comment type="caution">
    <text evidence="4">The sequence shown here is derived from an EMBL/GenBank/DDBJ whole genome shotgun (WGS) entry which is preliminary data.</text>
</comment>
<dbReference type="Pfam" id="PF06452">
    <property type="entry name" value="CBM9_1"/>
    <property type="match status" value="1"/>
</dbReference>